<evidence type="ECO:0000313" key="4">
    <source>
        <dbReference type="Proteomes" id="UP000192418"/>
    </source>
</evidence>
<gene>
    <name evidence="3" type="ORF">SAMN02746065_10451</name>
</gene>
<keyword evidence="2" id="KW-1133">Transmembrane helix</keyword>
<organism evidence="3 4">
    <name type="scientific">Desulfocicer vacuolatum DSM 3385</name>
    <dbReference type="NCBI Taxonomy" id="1121400"/>
    <lineage>
        <taxon>Bacteria</taxon>
        <taxon>Pseudomonadati</taxon>
        <taxon>Thermodesulfobacteriota</taxon>
        <taxon>Desulfobacteria</taxon>
        <taxon>Desulfobacterales</taxon>
        <taxon>Desulfobacteraceae</taxon>
        <taxon>Desulfocicer</taxon>
    </lineage>
</organism>
<keyword evidence="4" id="KW-1185">Reference proteome</keyword>
<dbReference type="AlphaFoldDB" id="A0A1W2A307"/>
<name>A0A1W2A307_9BACT</name>
<evidence type="ECO:0000313" key="3">
    <source>
        <dbReference type="EMBL" id="SMC54963.1"/>
    </source>
</evidence>
<evidence type="ECO:0000256" key="1">
    <source>
        <dbReference type="SAM" id="MobiDB-lite"/>
    </source>
</evidence>
<sequence length="153" mass="18355">MKKILNILLITAVLIPFLFSPAWAGSRNKHLLETVIIGTGVAILGTALIHEVHHNNKKHAYAHNSYNNQRKYSKHSRHRERHPSHCRKHRGWNKHKKRGHMVMEKVWVGPVYRNKWKPGHYNRRGRWVKGHYKQILIREGYWEKRQVWARSDR</sequence>
<dbReference type="EMBL" id="FWXY01000004">
    <property type="protein sequence ID" value="SMC54963.1"/>
    <property type="molecule type" value="Genomic_DNA"/>
</dbReference>
<feature type="transmembrane region" description="Helical" evidence="2">
    <location>
        <begin position="34"/>
        <end position="52"/>
    </location>
</feature>
<evidence type="ECO:0000256" key="2">
    <source>
        <dbReference type="SAM" id="Phobius"/>
    </source>
</evidence>
<accession>A0A1W2A307</accession>
<feature type="compositionally biased region" description="Basic residues" evidence="1">
    <location>
        <begin position="71"/>
        <end position="95"/>
    </location>
</feature>
<proteinExistence type="predicted"/>
<keyword evidence="2" id="KW-0812">Transmembrane</keyword>
<reference evidence="3 4" key="1">
    <citation type="submission" date="2017-04" db="EMBL/GenBank/DDBJ databases">
        <authorList>
            <person name="Afonso C.L."/>
            <person name="Miller P.J."/>
            <person name="Scott M.A."/>
            <person name="Spackman E."/>
            <person name="Goraichik I."/>
            <person name="Dimitrov K.M."/>
            <person name="Suarez D.L."/>
            <person name="Swayne D.E."/>
        </authorList>
    </citation>
    <scope>NUCLEOTIDE SEQUENCE [LARGE SCALE GENOMIC DNA]</scope>
    <source>
        <strain evidence="3 4">DSM 3385</strain>
    </source>
</reference>
<protein>
    <submittedName>
        <fullName evidence="3">Uncharacterized protein</fullName>
    </submittedName>
</protein>
<dbReference type="Proteomes" id="UP000192418">
    <property type="component" value="Unassembled WGS sequence"/>
</dbReference>
<keyword evidence="2" id="KW-0472">Membrane</keyword>
<feature type="region of interest" description="Disordered" evidence="1">
    <location>
        <begin position="69"/>
        <end position="95"/>
    </location>
</feature>